<keyword evidence="5" id="KW-1185">Reference proteome</keyword>
<feature type="compositionally biased region" description="Low complexity" evidence="1">
    <location>
        <begin position="30"/>
        <end position="47"/>
    </location>
</feature>
<keyword evidence="2" id="KW-0812">Transmembrane</keyword>
<feature type="domain" description="YhdP central" evidence="3">
    <location>
        <begin position="442"/>
        <end position="919"/>
    </location>
</feature>
<accession>A0A2U8WHJ4</accession>
<keyword evidence="2" id="KW-0472">Membrane</keyword>
<feature type="transmembrane region" description="Helical" evidence="2">
    <location>
        <begin position="90"/>
        <end position="110"/>
    </location>
</feature>
<dbReference type="AlphaFoldDB" id="A0A2U8WHJ4"/>
<protein>
    <recommendedName>
        <fullName evidence="3">YhdP central domain-containing protein</fullName>
    </recommendedName>
</protein>
<organism evidence="4 5">
    <name type="scientific">Methylobacterium terrae</name>
    <dbReference type="NCBI Taxonomy" id="2202827"/>
    <lineage>
        <taxon>Bacteria</taxon>
        <taxon>Pseudomonadati</taxon>
        <taxon>Pseudomonadota</taxon>
        <taxon>Alphaproteobacteria</taxon>
        <taxon>Hyphomicrobiales</taxon>
        <taxon>Methylobacteriaceae</taxon>
        <taxon>Methylobacterium</taxon>
    </lineage>
</organism>
<evidence type="ECO:0000313" key="5">
    <source>
        <dbReference type="Proteomes" id="UP000245444"/>
    </source>
</evidence>
<evidence type="ECO:0000259" key="3">
    <source>
        <dbReference type="Pfam" id="PF13116"/>
    </source>
</evidence>
<evidence type="ECO:0000313" key="4">
    <source>
        <dbReference type="EMBL" id="AWN45704.1"/>
    </source>
</evidence>
<reference evidence="4 5" key="1">
    <citation type="submission" date="2018-05" db="EMBL/GenBank/DDBJ databases">
        <title>Complete Genome Sequence of Methylobacterium sp. 17Sr1-28.</title>
        <authorList>
            <person name="Srinivasan S."/>
        </authorList>
    </citation>
    <scope>NUCLEOTIDE SEQUENCE [LARGE SCALE GENOMIC DNA]</scope>
    <source>
        <strain evidence="4 5">17Sr1-28</strain>
    </source>
</reference>
<proteinExistence type="predicted"/>
<feature type="compositionally biased region" description="Basic and acidic residues" evidence="1">
    <location>
        <begin position="59"/>
        <end position="68"/>
    </location>
</feature>
<dbReference type="InterPro" id="IPR025263">
    <property type="entry name" value="YhdP_central"/>
</dbReference>
<evidence type="ECO:0000256" key="2">
    <source>
        <dbReference type="SAM" id="Phobius"/>
    </source>
</evidence>
<evidence type="ECO:0000256" key="1">
    <source>
        <dbReference type="SAM" id="MobiDB-lite"/>
    </source>
</evidence>
<dbReference type="EMBL" id="CP029553">
    <property type="protein sequence ID" value="AWN45704.1"/>
    <property type="molecule type" value="Genomic_DNA"/>
</dbReference>
<dbReference type="OrthoDB" id="7161641at2"/>
<dbReference type="Pfam" id="PF13116">
    <property type="entry name" value="YhdP"/>
    <property type="match status" value="1"/>
</dbReference>
<dbReference type="KEGG" id="mtea:DK419_04685"/>
<gene>
    <name evidence="4" type="ORF">DK419_04685</name>
</gene>
<dbReference type="Proteomes" id="UP000245444">
    <property type="component" value="Chromosome"/>
</dbReference>
<sequence length="1199" mass="125927">MVCLWGRPPAGRGPRRVRRISDRRLPSGHRIGPSSARASSARISGGRVTTGRATPGMDHATEPGRDGPEACAARIKAAPRSLLRTCLRGVLWLKLAAVLLLAIGLGLAYLRLASGPMSFSWLEPRVAAGIAERLGPGWNVSLHDSAVEIDRDGALALRTTGLDIRNPEGDLVVRAPLAVVAIDLWSLLGLSVQARSVEFRDLQLRALLHHDGSIAFAASNDPAEVKPHTPPAVAAARGTVSPVSATVASILSLVLDPAGVIGSLDRARLTNARLTLLDESGAERVVFPRVDGLFNRDATRPARVFEMRIVGPHGPWRFGGDVEQAPDGGRHGVLTLDDLPAPDLLLLSGQSRLPLTTDLKLSGRAQVAMHGARLDGMTLRLTTSEGNLLIEEKDFNPVTIEAVTVDAAWDEARRALKVDSLDYRGAGNRVRLAGEWVAAPDGTGAGWTAALSGADAVLRGATAGDGPVRIAKVEARLSGRDDGVRIDGLTLSGETVRGTISGTLGTRADEGGLTLRITAERTDGRAALRLWPENVAPPIRTYLVDNLRAGRLDSLDIVVDMSMAEFAAAARGEPMPDQAVRIAFAVSEGGLAISPDAPPLSRARVSGLVTGRNTTIRGATAEIRMPDGRALSLQDGSFVIKDAVPHDVSAQIGLRLTGGADALASLLQTKLFRSLSGAELDPATLRGQADLRIDFPLSLEAVPDIADLPVTLSGTLTDIAAERLVGKERLENGRFAIAYDRTGFSLKGDGRLAGAPLTVDLHQSKAGAPGEAVVTMALDDAARARKGLPSAPQLAGPVNARFVVPVGRPGKNPIRVEADLARASVDGLLPGWTKPAGKPGRLTLSLTETGQGSDLRDIALDSGPVQLRGSASLNPEGGFESADLTSLKLSPGDDIRARVERSGNGYRVSAKGGVADARPFLRALTAPPRKGGKDGPARDVEADLSFAILTGFNEEALTNATLKLSLRGDDVRQARIQGRLRSAGVSLEVAKPDRTTPPVLNAETTDAGAALRFLDIYKRMQGGSLSLQMTMNDGPQTGLVQVRSFALRNEPALGRIMAQGETEDRRSDANDVGFDRLRAAFQRNGTRIAFSEAAISGPAIGFTLGGWIDTGKDRTDVSGTFVPLYGLNNVVSQVPIFGPLLGGGHNEGLFGINFRVAGAMSAPNISVNPLSAIAPGFLRKLFGAGGGDPGTAQSGRMER</sequence>
<name>A0A2U8WHJ4_9HYPH</name>
<feature type="region of interest" description="Disordered" evidence="1">
    <location>
        <begin position="22"/>
        <end position="68"/>
    </location>
</feature>
<keyword evidence="2" id="KW-1133">Transmembrane helix</keyword>